<organism evidence="2 3">
    <name type="scientific">Dolosigranulum pigrum</name>
    <dbReference type="NCBI Taxonomy" id="29394"/>
    <lineage>
        <taxon>Bacteria</taxon>
        <taxon>Bacillati</taxon>
        <taxon>Bacillota</taxon>
        <taxon>Bacilli</taxon>
        <taxon>Lactobacillales</taxon>
        <taxon>Carnobacteriaceae</taxon>
        <taxon>Dolosigranulum</taxon>
    </lineage>
</organism>
<keyword evidence="1" id="KW-1133">Transmembrane helix</keyword>
<dbReference type="EMBL" id="CP041626">
    <property type="protein sequence ID" value="QDO91054.1"/>
    <property type="molecule type" value="Genomic_DNA"/>
</dbReference>
<keyword evidence="1" id="KW-0812">Transmembrane</keyword>
<name>A0A516GHP5_9LACT</name>
<evidence type="ECO:0000313" key="2">
    <source>
        <dbReference type="EMBL" id="QDO91054.1"/>
    </source>
</evidence>
<dbReference type="AlphaFoldDB" id="A0A516GHP5"/>
<feature type="transmembrane region" description="Helical" evidence="1">
    <location>
        <begin position="22"/>
        <end position="40"/>
    </location>
</feature>
<dbReference type="InterPro" id="IPR007039">
    <property type="entry name" value="TrbC/VirB2"/>
</dbReference>
<evidence type="ECO:0008006" key="4">
    <source>
        <dbReference type="Google" id="ProtNLM"/>
    </source>
</evidence>
<reference evidence="2 3" key="1">
    <citation type="submission" date="2019-07" db="EMBL/GenBank/DDBJ databases">
        <title>Genome assembly of a nasal isolate of Dolosigranulum pigrum from a chronic sinusitis patient.</title>
        <authorList>
            <person name="Baig S."/>
            <person name="Overballe-Petersen S."/>
            <person name="Kaspar U."/>
            <person name="Rendboe A."/>
            <person name="de Man T."/>
            <person name="Liu C."/>
            <person name="Price L.B."/>
            <person name="Stegger M."/>
            <person name="Becker K."/>
            <person name="Skytt Andersen P."/>
        </authorList>
    </citation>
    <scope>NUCLEOTIDE SEQUENCE [LARGE SCALE GENOMIC DNA]</scope>
    <source>
        <strain evidence="2 3">83VPs-KB5</strain>
    </source>
</reference>
<evidence type="ECO:0000313" key="3">
    <source>
        <dbReference type="Proteomes" id="UP000315953"/>
    </source>
</evidence>
<dbReference type="Pfam" id="PF04956">
    <property type="entry name" value="TrbC"/>
    <property type="match status" value="1"/>
</dbReference>
<gene>
    <name evidence="2" type="ORF">FNV33_02940</name>
</gene>
<dbReference type="Proteomes" id="UP000315953">
    <property type="component" value="Chromosome"/>
</dbReference>
<dbReference type="KEGG" id="dpm:FNV33_02940"/>
<keyword evidence="1" id="KW-0472">Membrane</keyword>
<protein>
    <recommendedName>
        <fullName evidence="4">Conjugal transfer protein</fullName>
    </recommendedName>
</protein>
<feature type="transmembrane region" description="Helical" evidence="1">
    <location>
        <begin position="52"/>
        <end position="74"/>
    </location>
</feature>
<evidence type="ECO:0000256" key="1">
    <source>
        <dbReference type="SAM" id="Phobius"/>
    </source>
</evidence>
<dbReference type="RefSeq" id="WP_143333218.1">
    <property type="nucleotide sequence ID" value="NZ_CP041626.1"/>
</dbReference>
<sequence>MEEMFSNLQQFITNFIQQVQGLSPWLAAGCAVIVALMYAFGGQQASQMAKSWGWKIVVGLFVIWGVAAIINTLISMFGADGSVSEIDISSLEVIKDTVETLGIGQTVAMAFTGLL</sequence>
<accession>A0A516GHP5</accession>
<proteinExistence type="predicted"/>